<dbReference type="CDD" id="cd00009">
    <property type="entry name" value="AAA"/>
    <property type="match status" value="1"/>
</dbReference>
<accession>A0A9W6TIB0</accession>
<gene>
    <name evidence="5" type="ORF">Plil01_000452700</name>
</gene>
<dbReference type="InterPro" id="IPR049945">
    <property type="entry name" value="AAA_22"/>
</dbReference>
<evidence type="ECO:0000313" key="5">
    <source>
        <dbReference type="EMBL" id="GMF14121.1"/>
    </source>
</evidence>
<dbReference type="SMART" id="SM00382">
    <property type="entry name" value="AAA"/>
    <property type="match status" value="1"/>
</dbReference>
<evidence type="ECO:0000259" key="4">
    <source>
        <dbReference type="SMART" id="SM00382"/>
    </source>
</evidence>
<organism evidence="5 6">
    <name type="scientific">Phytophthora lilii</name>
    <dbReference type="NCBI Taxonomy" id="2077276"/>
    <lineage>
        <taxon>Eukaryota</taxon>
        <taxon>Sar</taxon>
        <taxon>Stramenopiles</taxon>
        <taxon>Oomycota</taxon>
        <taxon>Peronosporomycetes</taxon>
        <taxon>Peronosporales</taxon>
        <taxon>Peronosporaceae</taxon>
        <taxon>Phytophthora</taxon>
    </lineage>
</organism>
<dbReference type="InterPro" id="IPR003593">
    <property type="entry name" value="AAA+_ATPase"/>
</dbReference>
<comment type="caution">
    <text evidence="5">The sequence shown here is derived from an EMBL/GenBank/DDBJ whole genome shotgun (WGS) entry which is preliminary data.</text>
</comment>
<dbReference type="GO" id="GO:0006270">
    <property type="term" value="P:DNA replication initiation"/>
    <property type="evidence" value="ECO:0007669"/>
    <property type="project" value="TreeGrafter"/>
</dbReference>
<dbReference type="PANTHER" id="PTHR10763">
    <property type="entry name" value="CELL DIVISION CONTROL PROTEIN 6-RELATED"/>
    <property type="match status" value="1"/>
</dbReference>
<evidence type="ECO:0000256" key="2">
    <source>
        <dbReference type="ARBA" id="ARBA00022705"/>
    </source>
</evidence>
<evidence type="ECO:0000313" key="6">
    <source>
        <dbReference type="Proteomes" id="UP001165083"/>
    </source>
</evidence>
<feature type="region of interest" description="Disordered" evidence="3">
    <location>
        <begin position="1"/>
        <end position="53"/>
    </location>
</feature>
<dbReference type="Pfam" id="PF13401">
    <property type="entry name" value="AAA_22"/>
    <property type="match status" value="1"/>
</dbReference>
<reference evidence="5" key="1">
    <citation type="submission" date="2023-04" db="EMBL/GenBank/DDBJ databases">
        <title>Phytophthora lilii NBRC 32176.</title>
        <authorList>
            <person name="Ichikawa N."/>
            <person name="Sato H."/>
            <person name="Tonouchi N."/>
        </authorList>
    </citation>
    <scope>NUCLEOTIDE SEQUENCE</scope>
    <source>
        <strain evidence="5">NBRC 32176</strain>
    </source>
</reference>
<name>A0A9W6TIB0_9STRA</name>
<dbReference type="Gene3D" id="3.40.50.300">
    <property type="entry name" value="P-loop containing nucleotide triphosphate hydrolases"/>
    <property type="match status" value="1"/>
</dbReference>
<dbReference type="GO" id="GO:0016887">
    <property type="term" value="F:ATP hydrolysis activity"/>
    <property type="evidence" value="ECO:0007669"/>
    <property type="project" value="InterPro"/>
</dbReference>
<dbReference type="InterPro" id="IPR027417">
    <property type="entry name" value="P-loop_NTPase"/>
</dbReference>
<comment type="similarity">
    <text evidence="1">Belongs to the CDC6/cdc18 family.</text>
</comment>
<sequence length="554" mass="60431">MAQQLQRRLHELEAASLAASAPLSPPASKKRKTDEVSASPLLLTPHHPKPRTPTLSIAKSTAKTAEVKTNTVKRVALRRTLEYTGPAVSDVAQDAQVVLQRMCSGQLLRKELPIVGRVEEHHVVRQVLKGDEKRSSSLFIIGPPGTGKSSSVNELLEEQGYETVETATSLKRKRTKKVAKAAVKLNCSTFTDPAALYAAVARLVRQATSWKVPELLEPFEMDKFVASIDAGSRTKIQSVVVVLDEVDQLLRLPVRMQPTVKEVLHFFVRWAAVAPRDIKFLGIMNGVDMYEHVSRVHSTGEGAADSHVPRVVFGSYSHSELLLIMQSYVQNAFPQGAAVSDMDNFIEPRAIEPIARKVASRDGDARLAISLLQQSARQALQRSGGVADAASEKPSPAPTPVKVTMRDVFQCANSMLSSPIVQQIKQLPRQAKLLLYVITALAPSSGANDGSSPRGAMLQCDMNQVSEELAGLRGQPQTAWVPRLTREELQTHLMSLDCYALVKRGGGKRSDKTSRPAAAMSVRAFWTTKLSSCVTMAEVSRAVQDDTSLSQLLL</sequence>
<dbReference type="Proteomes" id="UP001165083">
    <property type="component" value="Unassembled WGS sequence"/>
</dbReference>
<dbReference type="GO" id="GO:0033314">
    <property type="term" value="P:mitotic DNA replication checkpoint signaling"/>
    <property type="evidence" value="ECO:0007669"/>
    <property type="project" value="TreeGrafter"/>
</dbReference>
<evidence type="ECO:0000256" key="1">
    <source>
        <dbReference type="ARBA" id="ARBA00006184"/>
    </source>
</evidence>
<keyword evidence="6" id="KW-1185">Reference proteome</keyword>
<feature type="domain" description="AAA+ ATPase" evidence="4">
    <location>
        <begin position="134"/>
        <end position="318"/>
    </location>
</feature>
<proteinExistence type="inferred from homology"/>
<dbReference type="PANTHER" id="PTHR10763:SF26">
    <property type="entry name" value="CELL DIVISION CONTROL PROTEIN 6 HOMOLOG"/>
    <property type="match status" value="1"/>
</dbReference>
<dbReference type="AlphaFoldDB" id="A0A9W6TIB0"/>
<dbReference type="FunFam" id="1.10.8.60:FF:000379">
    <property type="entry name" value="Origin recognition complex subunit 1"/>
    <property type="match status" value="1"/>
</dbReference>
<dbReference type="Gene3D" id="1.10.8.60">
    <property type="match status" value="1"/>
</dbReference>
<evidence type="ECO:0000256" key="3">
    <source>
        <dbReference type="SAM" id="MobiDB-lite"/>
    </source>
</evidence>
<dbReference type="InterPro" id="IPR050311">
    <property type="entry name" value="ORC1/CDC6"/>
</dbReference>
<protein>
    <submittedName>
        <fullName evidence="5">Unnamed protein product</fullName>
    </submittedName>
</protein>
<dbReference type="OrthoDB" id="1926878at2759"/>
<dbReference type="SUPFAM" id="SSF52540">
    <property type="entry name" value="P-loop containing nucleoside triphosphate hydrolases"/>
    <property type="match status" value="1"/>
</dbReference>
<feature type="region of interest" description="Disordered" evidence="3">
    <location>
        <begin position="382"/>
        <end position="401"/>
    </location>
</feature>
<dbReference type="EMBL" id="BSXW01000182">
    <property type="protein sequence ID" value="GMF14121.1"/>
    <property type="molecule type" value="Genomic_DNA"/>
</dbReference>
<dbReference type="GO" id="GO:0005634">
    <property type="term" value="C:nucleus"/>
    <property type="evidence" value="ECO:0007669"/>
    <property type="project" value="TreeGrafter"/>
</dbReference>
<dbReference type="GO" id="GO:0003688">
    <property type="term" value="F:DNA replication origin binding"/>
    <property type="evidence" value="ECO:0007669"/>
    <property type="project" value="TreeGrafter"/>
</dbReference>
<keyword evidence="2" id="KW-0235">DNA replication</keyword>